<dbReference type="RefSeq" id="WP_289167450.1">
    <property type="nucleotide sequence ID" value="NZ_JASZZN010000037.1"/>
</dbReference>
<sequence length="464" mass="52685">MNEYAPMDRDQLNGEEQPSSYLEELVGKYSDPAFDRYVDFTHLQIAFAGNEVSALVDVILALGHAENILKRTHSSGVTADDLVRRLAPFLARTNEKQFSRLQRGAKDLGKNWEEQLLAAQEFASKERAQAPVVSLESISNSKMAVYSAYADALRIAEMANNQEDIKALLAELAKAEGLSEAEREFLSVSRSAEQSVSEDDPAGELLREFSSASRESSNRNEVRANLSRGWSVIWGKNFTEADWARGLKAIAESIASENPGPFLAWFSSVIDENFAKIQANLGNVTRRDLERWIVQSLRQKQIIRYGGLRIQAGFATYNRWQRTVHHEPRPKWKWIYGPFGSKTKIPDGVEMHKVEHKIPLPNWHQFYIRYQLVSSGGGGSGGAREYKIWIENPTHNRVYYKLNGDSFHVEPNKTKWHSRRGNSSFNVEFDQSFSSGYQRRGYSLTAGSRNYFSIQGNGLDLYRR</sequence>
<dbReference type="Proteomes" id="UP001239462">
    <property type="component" value="Unassembled WGS sequence"/>
</dbReference>
<comment type="caution">
    <text evidence="1">The sequence shown here is derived from an EMBL/GenBank/DDBJ whole genome shotgun (WGS) entry which is preliminary data.</text>
</comment>
<protein>
    <submittedName>
        <fullName evidence="1">Uncharacterized protein</fullName>
    </submittedName>
</protein>
<gene>
    <name evidence="1" type="ORF">QTN89_28010</name>
</gene>
<proteinExistence type="predicted"/>
<name>A0ABT7PS51_9BACT</name>
<evidence type="ECO:0000313" key="1">
    <source>
        <dbReference type="EMBL" id="MDM4019332.1"/>
    </source>
</evidence>
<accession>A0ABT7PS51</accession>
<evidence type="ECO:0000313" key="2">
    <source>
        <dbReference type="Proteomes" id="UP001239462"/>
    </source>
</evidence>
<organism evidence="1 2">
    <name type="scientific">Roseiconus lacunae</name>
    <dbReference type="NCBI Taxonomy" id="2605694"/>
    <lineage>
        <taxon>Bacteria</taxon>
        <taxon>Pseudomonadati</taxon>
        <taxon>Planctomycetota</taxon>
        <taxon>Planctomycetia</taxon>
        <taxon>Pirellulales</taxon>
        <taxon>Pirellulaceae</taxon>
        <taxon>Roseiconus</taxon>
    </lineage>
</organism>
<dbReference type="EMBL" id="JASZZN010000037">
    <property type="protein sequence ID" value="MDM4019332.1"/>
    <property type="molecule type" value="Genomic_DNA"/>
</dbReference>
<reference evidence="1 2" key="1">
    <citation type="submission" date="2023-06" db="EMBL/GenBank/DDBJ databases">
        <title>Roseiconus lacunae JC819 isolated from Gulf of Mannar region, Tamil Nadu.</title>
        <authorList>
            <person name="Pk S."/>
            <person name="Ch S."/>
            <person name="Ch V.R."/>
        </authorList>
    </citation>
    <scope>NUCLEOTIDE SEQUENCE [LARGE SCALE GENOMIC DNA]</scope>
    <source>
        <strain evidence="1 2">JC819</strain>
    </source>
</reference>
<keyword evidence="2" id="KW-1185">Reference proteome</keyword>